<dbReference type="Pfam" id="PF21152">
    <property type="entry name" value="YgjK_N"/>
    <property type="match status" value="1"/>
</dbReference>
<evidence type="ECO:0000313" key="3">
    <source>
        <dbReference type="EMBL" id="PJE78439.1"/>
    </source>
</evidence>
<dbReference type="InterPro" id="IPR012341">
    <property type="entry name" value="6hp_glycosidase-like_sf"/>
</dbReference>
<dbReference type="Gene3D" id="1.50.10.10">
    <property type="match status" value="1"/>
</dbReference>
<dbReference type="AlphaFoldDB" id="A0A2H9T5F8"/>
<dbReference type="InterPro" id="IPR054491">
    <property type="entry name" value="MGH1-like_GH"/>
</dbReference>
<keyword evidence="3" id="KW-0326">Glycosidase</keyword>
<keyword evidence="3" id="KW-0378">Hydrolase</keyword>
<comment type="caution">
    <text evidence="3">The sequence shown here is derived from an EMBL/GenBank/DDBJ whole genome shotgun (WGS) entry which is preliminary data.</text>
</comment>
<reference evidence="3" key="1">
    <citation type="journal article" date="2017" name="Appl. Environ. Microbiol.">
        <title>Molecular characterization of an Endozoicomonas-like organism causing infection in king scallop Pecten maximus L.</title>
        <authorList>
            <person name="Cano I."/>
            <person name="van Aerle R."/>
            <person name="Ross S."/>
            <person name="Verner-Jeffreys D.W."/>
            <person name="Paley R.K."/>
            <person name="Rimmer G."/>
            <person name="Ryder D."/>
            <person name="Hooper P."/>
            <person name="Stone D."/>
            <person name="Feist S.W."/>
        </authorList>
    </citation>
    <scope>NUCLEOTIDE SEQUENCE</scope>
</reference>
<organism evidence="3">
    <name type="scientific">invertebrate metagenome</name>
    <dbReference type="NCBI Taxonomy" id="1711999"/>
    <lineage>
        <taxon>unclassified sequences</taxon>
        <taxon>metagenomes</taxon>
        <taxon>organismal metagenomes</taxon>
    </lineage>
</organism>
<dbReference type="InterPro" id="IPR001661">
    <property type="entry name" value="Glyco_hydro_37"/>
</dbReference>
<sequence>MKKTLLAVCIGSAILLSGCQNAPDNTHHNSLQLSEFKNVLNRRGNPSALFDTDEYSNLRYNAFVDAGAWHGHLLPDTPEGYGAFGGIMLVTQEYANYIADQSFDVLSVQNNKTHQHISLSQAKKAEIYSTPDALHQDLIFDDFDVHMTLRFATNRTSLLKTTLTNKTDTSLDLALQWHGKLLDNADNWAKTHFYHRINDNGSGVSFVFRKTEGHGIKTAKDSEFMVRRSLNGTTAINPQQYSYKSESSVLIKPNTSTRVYTTYSYVHNPNEAAREEQRVQHILKHADAYMKKTIGRWEGYLNHGLNNPDATKSRENVAVKAIMTLNGNWRSPAGVIKHSTVTPSVTAPYFSGNDTWPWDTWKQAYAMAHFNPDVAMENIRTVFQFQIQENDPIRPQDKGYLLDVVNYNLPENRGGHSENNAASENWNERNTKPSLAAWSVMEVHHALVNEFNRADDAQTWIDEMYPKLVAYHDWWLRNRDHNGNGIPEYGAAVDPAHNTRDGHMYIRLWTNEEGKLKDLVGEEHLKKIDKKGGVTGYQVIGVNAYNKVLDHYDTLGVTAYENGAQEATGWESGMDNAARFGFIDDLALTNNDDTIHSTSDAIQSDQLGRYAARHYGFHNQIVGSTASWKYQDQSQKNMDKLSKARKDWQVRFAENRDKNSGQLLGFSMLQESVDQASYMYSDNKYLAEMAKQVSENIKEKERGEEFAHKSDDIKHYINTCMFDDNSGFFYDIRMVDKNGKKSAYQKQGITCAGTVLKERGQAPEGWSPLFNGAATREHADRVISSMLNPDTFNNAVAFPHKGISLATASRDNPAYNPDIYWRGRVWLDQFYFGLSALSQYGHKNDAIQMAEDLFHNGKGFKEDGAIRENYNPETGAVQGASNFSWSAAHTYLMYRDYFKE</sequence>
<dbReference type="SUPFAM" id="SSF48208">
    <property type="entry name" value="Six-hairpin glycosidases"/>
    <property type="match status" value="1"/>
</dbReference>
<dbReference type="PANTHER" id="PTHR23403">
    <property type="entry name" value="TREHALASE"/>
    <property type="match status" value="1"/>
</dbReference>
<proteinExistence type="predicted"/>
<feature type="domain" description="Glucosidase YgjK N-terminal" evidence="1">
    <location>
        <begin position="41"/>
        <end position="298"/>
    </location>
</feature>
<dbReference type="EMBL" id="NSIT01000182">
    <property type="protein sequence ID" value="PJE78439.1"/>
    <property type="molecule type" value="Genomic_DNA"/>
</dbReference>
<dbReference type="PROSITE" id="PS51257">
    <property type="entry name" value="PROKAR_LIPOPROTEIN"/>
    <property type="match status" value="1"/>
</dbReference>
<dbReference type="GO" id="GO:0004555">
    <property type="term" value="F:alpha,alpha-trehalase activity"/>
    <property type="evidence" value="ECO:0007669"/>
    <property type="project" value="InterPro"/>
</dbReference>
<protein>
    <submittedName>
        <fullName evidence="3">Glucosidase YgjK</fullName>
        <ecNumber evidence="3">3.2.1.-</ecNumber>
    </submittedName>
</protein>
<gene>
    <name evidence="3" type="primary">ygjK</name>
    <name evidence="3" type="ORF">CI610_02620</name>
</gene>
<dbReference type="GO" id="GO:0005993">
    <property type="term" value="P:trehalose catabolic process"/>
    <property type="evidence" value="ECO:0007669"/>
    <property type="project" value="TreeGrafter"/>
</dbReference>
<dbReference type="EC" id="3.2.1.-" evidence="3"/>
<evidence type="ECO:0000259" key="2">
    <source>
        <dbReference type="Pfam" id="PF22422"/>
    </source>
</evidence>
<dbReference type="Pfam" id="PF22422">
    <property type="entry name" value="MGH1-like_GH"/>
    <property type="match status" value="1"/>
</dbReference>
<dbReference type="PANTHER" id="PTHR23403:SF1">
    <property type="entry name" value="TREHALASE"/>
    <property type="match status" value="1"/>
</dbReference>
<dbReference type="InterPro" id="IPR048450">
    <property type="entry name" value="YgjK_N"/>
</dbReference>
<feature type="domain" description="Mannosylglycerate hydrolase MGH1-like glycoside hydrolase" evidence="2">
    <location>
        <begin position="355"/>
        <end position="886"/>
    </location>
</feature>
<name>A0A2H9T5F8_9ZZZZ</name>
<dbReference type="NCBIfam" id="NF007525">
    <property type="entry name" value="PRK10137.1"/>
    <property type="match status" value="1"/>
</dbReference>
<dbReference type="Gene3D" id="1.10.287.100">
    <property type="match status" value="1"/>
</dbReference>
<evidence type="ECO:0000259" key="1">
    <source>
        <dbReference type="Pfam" id="PF21152"/>
    </source>
</evidence>
<dbReference type="Gene3D" id="2.70.98.50">
    <property type="entry name" value="putative glycoside hydrolase family protein from bacillus halodurans"/>
    <property type="match status" value="1"/>
</dbReference>
<accession>A0A2H9T5F8</accession>
<dbReference type="InterPro" id="IPR008928">
    <property type="entry name" value="6-hairpin_glycosidase_sf"/>
</dbReference>